<evidence type="ECO:0000256" key="1">
    <source>
        <dbReference type="ARBA" id="ARBA00000085"/>
    </source>
</evidence>
<dbReference type="AlphaFoldDB" id="A0A6J6MKA1"/>
<dbReference type="Gene3D" id="3.30.565.10">
    <property type="entry name" value="Histidine kinase-like ATPase, C-terminal domain"/>
    <property type="match status" value="1"/>
</dbReference>
<evidence type="ECO:0000256" key="6">
    <source>
        <dbReference type="ARBA" id="ARBA00022692"/>
    </source>
</evidence>
<dbReference type="PRINTS" id="PR00344">
    <property type="entry name" value="BCTRLSENSOR"/>
</dbReference>
<dbReference type="InterPro" id="IPR004358">
    <property type="entry name" value="Sig_transdc_His_kin-like_C"/>
</dbReference>
<dbReference type="InterPro" id="IPR003594">
    <property type="entry name" value="HATPase_dom"/>
</dbReference>
<proteinExistence type="predicted"/>
<evidence type="ECO:0000256" key="8">
    <source>
        <dbReference type="ARBA" id="ARBA00022989"/>
    </source>
</evidence>
<evidence type="ECO:0000259" key="12">
    <source>
        <dbReference type="PROSITE" id="PS50109"/>
    </source>
</evidence>
<dbReference type="SUPFAM" id="SSF55874">
    <property type="entry name" value="ATPase domain of HSP90 chaperone/DNA topoisomerase II/histidine kinase"/>
    <property type="match status" value="1"/>
</dbReference>
<dbReference type="PROSITE" id="PS50109">
    <property type="entry name" value="HIS_KIN"/>
    <property type="match status" value="1"/>
</dbReference>
<dbReference type="InterPro" id="IPR036097">
    <property type="entry name" value="HisK_dim/P_sf"/>
</dbReference>
<keyword evidence="10 11" id="KW-0472">Membrane</keyword>
<protein>
    <recommendedName>
        <fullName evidence="3">histidine kinase</fullName>
        <ecNumber evidence="3">2.7.13.3</ecNumber>
    </recommendedName>
</protein>
<dbReference type="SMART" id="SM00388">
    <property type="entry name" value="HisKA"/>
    <property type="match status" value="1"/>
</dbReference>
<feature type="transmembrane region" description="Helical" evidence="11">
    <location>
        <begin position="6"/>
        <end position="29"/>
    </location>
</feature>
<keyword evidence="9" id="KW-0902">Two-component regulatory system</keyword>
<dbReference type="InterPro" id="IPR003661">
    <property type="entry name" value="HisK_dim/P_dom"/>
</dbReference>
<dbReference type="InterPro" id="IPR050428">
    <property type="entry name" value="TCS_sensor_his_kinase"/>
</dbReference>
<keyword evidence="4" id="KW-0597">Phosphoprotein</keyword>
<evidence type="ECO:0000313" key="14">
    <source>
        <dbReference type="EMBL" id="CAB4673588.1"/>
    </source>
</evidence>
<gene>
    <name evidence="14" type="ORF">UFOPK2295_00955</name>
</gene>
<evidence type="ECO:0000256" key="7">
    <source>
        <dbReference type="ARBA" id="ARBA00022777"/>
    </source>
</evidence>
<dbReference type="Pfam" id="PF00512">
    <property type="entry name" value="HisKA"/>
    <property type="match status" value="1"/>
</dbReference>
<dbReference type="SMART" id="SM00304">
    <property type="entry name" value="HAMP"/>
    <property type="match status" value="1"/>
</dbReference>
<keyword evidence="8 11" id="KW-1133">Transmembrane helix</keyword>
<name>A0A6J6MKA1_9ZZZZ</name>
<dbReference type="CDD" id="cd06225">
    <property type="entry name" value="HAMP"/>
    <property type="match status" value="1"/>
</dbReference>
<keyword evidence="5" id="KW-0808">Transferase</keyword>
<dbReference type="SUPFAM" id="SSF158472">
    <property type="entry name" value="HAMP domain-like"/>
    <property type="match status" value="1"/>
</dbReference>
<dbReference type="Gene3D" id="3.30.450.20">
    <property type="entry name" value="PAS domain"/>
    <property type="match status" value="1"/>
</dbReference>
<evidence type="ECO:0000256" key="11">
    <source>
        <dbReference type="SAM" id="Phobius"/>
    </source>
</evidence>
<dbReference type="PANTHER" id="PTHR45436:SF5">
    <property type="entry name" value="SENSOR HISTIDINE KINASE TRCS"/>
    <property type="match status" value="1"/>
</dbReference>
<dbReference type="SUPFAM" id="SSF47384">
    <property type="entry name" value="Homodimeric domain of signal transducing histidine kinase"/>
    <property type="match status" value="1"/>
</dbReference>
<dbReference type="GO" id="GO:0016020">
    <property type="term" value="C:membrane"/>
    <property type="evidence" value="ECO:0007669"/>
    <property type="project" value="UniProtKB-SubCell"/>
</dbReference>
<feature type="domain" description="HAMP" evidence="13">
    <location>
        <begin position="189"/>
        <end position="242"/>
    </location>
</feature>
<evidence type="ECO:0000256" key="2">
    <source>
        <dbReference type="ARBA" id="ARBA00004370"/>
    </source>
</evidence>
<accession>A0A6J6MKA1</accession>
<dbReference type="InterPro" id="IPR036890">
    <property type="entry name" value="HATPase_C_sf"/>
</dbReference>
<organism evidence="14">
    <name type="scientific">freshwater metagenome</name>
    <dbReference type="NCBI Taxonomy" id="449393"/>
    <lineage>
        <taxon>unclassified sequences</taxon>
        <taxon>metagenomes</taxon>
        <taxon>ecological metagenomes</taxon>
    </lineage>
</organism>
<dbReference type="EC" id="2.7.13.3" evidence="3"/>
<sequence length="464" mass="49209">MRKRLVVALMGVAAVMLLVFGIPLASFVAKVERERLITALERDAFILAGHAKETLNTSAGSSLPSLQPYIAEHSASKGARVLVTNALGLVVASNDPTLTVGSNFSNRPEVATALTGIPAVGERSSRTLGQRLVFVAVPVFLGDEVLGVVRFSSPQSRIDQEVRDRVLGIVLAGFFTLLVAGALAIPFALGIARPITRLTRRTEKLADGDFSVRADDSSGPPELRELSRSFNVMAGRLGLMVENQKQFAGSVSHQLRTPLTALRLRLEQAQMALGDGSPDAAHAIEASRAETDRLQEMVEQLLALARIEGGTAATVTVDAALIAHSRIEMWDSLASERNVSLTITAPGQALCAGIDGALEQIIDNYIDNALGVAPDDSTIALVVARDASHVSVDVIDEGPGLSEEQRSRAFERFWRGQHTENSPGTGLGLAIVRQLAVASGGTTELLPRSDGQIGLVARVTLTAR</sequence>
<keyword evidence="7" id="KW-0418">Kinase</keyword>
<feature type="domain" description="Histidine kinase" evidence="12">
    <location>
        <begin position="250"/>
        <end position="464"/>
    </location>
</feature>
<evidence type="ECO:0000259" key="13">
    <source>
        <dbReference type="PROSITE" id="PS50885"/>
    </source>
</evidence>
<comment type="catalytic activity">
    <reaction evidence="1">
        <text>ATP + protein L-histidine = ADP + protein N-phospho-L-histidine.</text>
        <dbReference type="EC" id="2.7.13.3"/>
    </reaction>
</comment>
<dbReference type="Pfam" id="PF02518">
    <property type="entry name" value="HATPase_c"/>
    <property type="match status" value="1"/>
</dbReference>
<evidence type="ECO:0000256" key="3">
    <source>
        <dbReference type="ARBA" id="ARBA00012438"/>
    </source>
</evidence>
<keyword evidence="6 11" id="KW-0812">Transmembrane</keyword>
<dbReference type="InterPro" id="IPR003660">
    <property type="entry name" value="HAMP_dom"/>
</dbReference>
<dbReference type="InterPro" id="IPR005467">
    <property type="entry name" value="His_kinase_dom"/>
</dbReference>
<evidence type="ECO:0000256" key="9">
    <source>
        <dbReference type="ARBA" id="ARBA00023012"/>
    </source>
</evidence>
<dbReference type="EMBL" id="CAEZWV010000018">
    <property type="protein sequence ID" value="CAB4673588.1"/>
    <property type="molecule type" value="Genomic_DNA"/>
</dbReference>
<feature type="transmembrane region" description="Helical" evidence="11">
    <location>
        <begin position="169"/>
        <end position="192"/>
    </location>
</feature>
<dbReference type="Gene3D" id="1.10.287.130">
    <property type="match status" value="1"/>
</dbReference>
<evidence type="ECO:0000256" key="4">
    <source>
        <dbReference type="ARBA" id="ARBA00022553"/>
    </source>
</evidence>
<reference evidence="14" key="1">
    <citation type="submission" date="2020-05" db="EMBL/GenBank/DDBJ databases">
        <authorList>
            <person name="Chiriac C."/>
            <person name="Salcher M."/>
            <person name="Ghai R."/>
            <person name="Kavagutti S V."/>
        </authorList>
    </citation>
    <scope>NUCLEOTIDE SEQUENCE</scope>
</reference>
<dbReference type="Gene3D" id="6.10.340.10">
    <property type="match status" value="1"/>
</dbReference>
<evidence type="ECO:0000256" key="5">
    <source>
        <dbReference type="ARBA" id="ARBA00022679"/>
    </source>
</evidence>
<dbReference type="CDD" id="cd00082">
    <property type="entry name" value="HisKA"/>
    <property type="match status" value="1"/>
</dbReference>
<dbReference type="CDD" id="cd00075">
    <property type="entry name" value="HATPase"/>
    <property type="match status" value="1"/>
</dbReference>
<evidence type="ECO:0000256" key="10">
    <source>
        <dbReference type="ARBA" id="ARBA00023136"/>
    </source>
</evidence>
<dbReference type="PROSITE" id="PS50885">
    <property type="entry name" value="HAMP"/>
    <property type="match status" value="1"/>
</dbReference>
<comment type="subcellular location">
    <subcellularLocation>
        <location evidence="2">Membrane</location>
    </subcellularLocation>
</comment>
<dbReference type="Pfam" id="PF00672">
    <property type="entry name" value="HAMP"/>
    <property type="match status" value="1"/>
</dbReference>
<dbReference type="PANTHER" id="PTHR45436">
    <property type="entry name" value="SENSOR HISTIDINE KINASE YKOH"/>
    <property type="match status" value="1"/>
</dbReference>
<dbReference type="SMART" id="SM00387">
    <property type="entry name" value="HATPase_c"/>
    <property type="match status" value="1"/>
</dbReference>
<dbReference type="GO" id="GO:0000155">
    <property type="term" value="F:phosphorelay sensor kinase activity"/>
    <property type="evidence" value="ECO:0007669"/>
    <property type="project" value="InterPro"/>
</dbReference>